<comment type="caution">
    <text evidence="2">The sequence shown here is derived from an EMBL/GenBank/DDBJ whole genome shotgun (WGS) entry which is preliminary data.</text>
</comment>
<evidence type="ECO:0000256" key="1">
    <source>
        <dbReference type="SAM" id="MobiDB-lite"/>
    </source>
</evidence>
<protein>
    <submittedName>
        <fullName evidence="2">Uncharacterized protein</fullName>
    </submittedName>
</protein>
<sequence>MARPRKSPAEQKAAEPYPQELQQEPQDQQAPQKQVPPVQAQGPVPTDQAGADAPAMAAVPVAVQDPELEPEPEPLEAFLRRVERLHIARDVVATAATHPHATQRVWPGTYGGIRLEVGPLSVTYSDGSTA</sequence>
<dbReference type="STRING" id="1219032.GCA_001515545_00392"/>
<evidence type="ECO:0000313" key="2">
    <source>
        <dbReference type="EMBL" id="PEH89762.1"/>
    </source>
</evidence>
<dbReference type="EMBL" id="PDEA01000001">
    <property type="protein sequence ID" value="PEH89762.1"/>
    <property type="molecule type" value="Genomic_DNA"/>
</dbReference>
<gene>
    <name evidence="2" type="ORF">CRM82_15165</name>
</gene>
<keyword evidence="3" id="KW-1185">Reference proteome</keyword>
<dbReference type="GeneID" id="80801963"/>
<organism evidence="2 3">
    <name type="scientific">Comamonas terrigena</name>
    <dbReference type="NCBI Taxonomy" id="32013"/>
    <lineage>
        <taxon>Bacteria</taxon>
        <taxon>Pseudomonadati</taxon>
        <taxon>Pseudomonadota</taxon>
        <taxon>Betaproteobacteria</taxon>
        <taxon>Burkholderiales</taxon>
        <taxon>Comamonadaceae</taxon>
        <taxon>Comamonas</taxon>
    </lineage>
</organism>
<feature type="compositionally biased region" description="Low complexity" evidence="1">
    <location>
        <begin position="14"/>
        <end position="59"/>
    </location>
</feature>
<reference evidence="3" key="1">
    <citation type="submission" date="2017-09" db="EMBL/GenBank/DDBJ databases">
        <title>FDA dAtabase for Regulatory Grade micrObial Sequences (FDA-ARGOS): Supporting development and validation of Infectious Disease Dx tests.</title>
        <authorList>
            <person name="Minogue T."/>
            <person name="Wolcott M."/>
            <person name="Wasieloski L."/>
            <person name="Aguilar W."/>
            <person name="Moore D."/>
            <person name="Tallon L."/>
            <person name="Sadzewicz L."/>
            <person name="Ott S."/>
            <person name="Zhao X."/>
            <person name="Nagaraj S."/>
            <person name="Vavikolanu K."/>
            <person name="Aluvathingal J."/>
            <person name="Nadendla S."/>
            <person name="Sichtig H."/>
        </authorList>
    </citation>
    <scope>NUCLEOTIDE SEQUENCE [LARGE SCALE GENOMIC DNA]</scope>
    <source>
        <strain evidence="3">FDAARGOS_394</strain>
    </source>
</reference>
<feature type="region of interest" description="Disordered" evidence="1">
    <location>
        <begin position="1"/>
        <end position="59"/>
    </location>
</feature>
<dbReference type="RefSeq" id="WP_066532926.1">
    <property type="nucleotide sequence ID" value="NZ_PDEA01000001.1"/>
</dbReference>
<evidence type="ECO:0000313" key="3">
    <source>
        <dbReference type="Proteomes" id="UP000220246"/>
    </source>
</evidence>
<name>A0A2A7UWV4_COMTR</name>
<dbReference type="AlphaFoldDB" id="A0A2A7UWV4"/>
<proteinExistence type="predicted"/>
<accession>A0A2A7UWV4</accession>
<dbReference type="Proteomes" id="UP000220246">
    <property type="component" value="Unassembled WGS sequence"/>
</dbReference>